<dbReference type="InterPro" id="IPR001898">
    <property type="entry name" value="SLC13A/DASS"/>
</dbReference>
<dbReference type="InterPro" id="IPR031312">
    <property type="entry name" value="Na/sul_symport_CS"/>
</dbReference>
<feature type="transmembrane region" description="Helical" evidence="7">
    <location>
        <begin position="90"/>
        <end position="107"/>
    </location>
</feature>
<reference evidence="8 9" key="1">
    <citation type="journal article" date="2017" name="Nat. Ecol. Evol.">
        <title>Scallop genome provides insights into evolution of bilaterian karyotype and development.</title>
        <authorList>
            <person name="Wang S."/>
            <person name="Zhang J."/>
            <person name="Jiao W."/>
            <person name="Li J."/>
            <person name="Xun X."/>
            <person name="Sun Y."/>
            <person name="Guo X."/>
            <person name="Huan P."/>
            <person name="Dong B."/>
            <person name="Zhang L."/>
            <person name="Hu X."/>
            <person name="Sun X."/>
            <person name="Wang J."/>
            <person name="Zhao C."/>
            <person name="Wang Y."/>
            <person name="Wang D."/>
            <person name="Huang X."/>
            <person name="Wang R."/>
            <person name="Lv J."/>
            <person name="Li Y."/>
            <person name="Zhang Z."/>
            <person name="Liu B."/>
            <person name="Lu W."/>
            <person name="Hui Y."/>
            <person name="Liang J."/>
            <person name="Zhou Z."/>
            <person name="Hou R."/>
            <person name="Li X."/>
            <person name="Liu Y."/>
            <person name="Li H."/>
            <person name="Ning X."/>
            <person name="Lin Y."/>
            <person name="Zhao L."/>
            <person name="Xing Q."/>
            <person name="Dou J."/>
            <person name="Li Y."/>
            <person name="Mao J."/>
            <person name="Guo H."/>
            <person name="Dou H."/>
            <person name="Li T."/>
            <person name="Mu C."/>
            <person name="Jiang W."/>
            <person name="Fu Q."/>
            <person name="Fu X."/>
            <person name="Miao Y."/>
            <person name="Liu J."/>
            <person name="Yu Q."/>
            <person name="Li R."/>
            <person name="Liao H."/>
            <person name="Li X."/>
            <person name="Kong Y."/>
            <person name="Jiang Z."/>
            <person name="Chourrout D."/>
            <person name="Li R."/>
            <person name="Bao Z."/>
        </authorList>
    </citation>
    <scope>NUCLEOTIDE SEQUENCE [LARGE SCALE GENOMIC DNA]</scope>
    <source>
        <strain evidence="8 9">PY_sf001</strain>
    </source>
</reference>
<dbReference type="PANTHER" id="PTHR10283">
    <property type="entry name" value="SOLUTE CARRIER FAMILY 13 MEMBER"/>
    <property type="match status" value="1"/>
</dbReference>
<comment type="caution">
    <text evidence="8">The sequence shown here is derived from an EMBL/GenBank/DDBJ whole genome shotgun (WGS) entry which is preliminary data.</text>
</comment>
<dbReference type="PANTHER" id="PTHR10283:SF82">
    <property type="entry name" value="SOLUTE CARRIER FAMILY 13 MEMBER 2"/>
    <property type="match status" value="1"/>
</dbReference>
<evidence type="ECO:0000256" key="5">
    <source>
        <dbReference type="ARBA" id="ARBA00022989"/>
    </source>
</evidence>
<evidence type="ECO:0000256" key="3">
    <source>
        <dbReference type="ARBA" id="ARBA00022448"/>
    </source>
</evidence>
<dbReference type="OrthoDB" id="6493944at2759"/>
<feature type="transmembrane region" description="Helical" evidence="7">
    <location>
        <begin position="504"/>
        <end position="522"/>
    </location>
</feature>
<keyword evidence="9" id="KW-1185">Reference proteome</keyword>
<feature type="transmembrane region" description="Helical" evidence="7">
    <location>
        <begin position="542"/>
        <end position="560"/>
    </location>
</feature>
<name>A0A210PQQ9_MIZYE</name>
<gene>
    <name evidence="8" type="ORF">KP79_PYT23693</name>
</gene>
<organism evidence="8 9">
    <name type="scientific">Mizuhopecten yessoensis</name>
    <name type="common">Japanese scallop</name>
    <name type="synonym">Patinopecten yessoensis</name>
    <dbReference type="NCBI Taxonomy" id="6573"/>
    <lineage>
        <taxon>Eukaryota</taxon>
        <taxon>Metazoa</taxon>
        <taxon>Spiralia</taxon>
        <taxon>Lophotrochozoa</taxon>
        <taxon>Mollusca</taxon>
        <taxon>Bivalvia</taxon>
        <taxon>Autobranchia</taxon>
        <taxon>Pteriomorphia</taxon>
        <taxon>Pectinida</taxon>
        <taxon>Pectinoidea</taxon>
        <taxon>Pectinidae</taxon>
        <taxon>Mizuhopecten</taxon>
    </lineage>
</organism>
<dbReference type="AlphaFoldDB" id="A0A210PQQ9"/>
<evidence type="ECO:0000256" key="6">
    <source>
        <dbReference type="ARBA" id="ARBA00023136"/>
    </source>
</evidence>
<evidence type="ECO:0000313" key="9">
    <source>
        <dbReference type="Proteomes" id="UP000242188"/>
    </source>
</evidence>
<keyword evidence="6 7" id="KW-0472">Membrane</keyword>
<evidence type="ECO:0000313" key="8">
    <source>
        <dbReference type="EMBL" id="OWF38839.1"/>
    </source>
</evidence>
<comment type="subcellular location">
    <subcellularLocation>
        <location evidence="1">Membrane</location>
        <topology evidence="1">Multi-pass membrane protein</topology>
    </subcellularLocation>
</comment>
<evidence type="ECO:0000256" key="2">
    <source>
        <dbReference type="ARBA" id="ARBA00006772"/>
    </source>
</evidence>
<feature type="transmembrane region" description="Helical" evidence="7">
    <location>
        <begin position="270"/>
        <end position="292"/>
    </location>
</feature>
<accession>A0A210PQQ9</accession>
<feature type="transmembrane region" description="Helical" evidence="7">
    <location>
        <begin position="465"/>
        <end position="492"/>
    </location>
</feature>
<dbReference type="CDD" id="cd01115">
    <property type="entry name" value="SLC13_permease"/>
    <property type="match status" value="1"/>
</dbReference>
<protein>
    <submittedName>
        <fullName evidence="8">Solute carrier family 13 member 3</fullName>
    </submittedName>
</protein>
<dbReference type="PROSITE" id="PS01271">
    <property type="entry name" value="NA_SULFATE"/>
    <property type="match status" value="1"/>
</dbReference>
<feature type="transmembrane region" description="Helical" evidence="7">
    <location>
        <begin position="14"/>
        <end position="34"/>
    </location>
</feature>
<dbReference type="Pfam" id="PF00939">
    <property type="entry name" value="Na_sulph_symp"/>
    <property type="match status" value="1"/>
</dbReference>
<keyword evidence="3" id="KW-0813">Transport</keyword>
<evidence type="ECO:0000256" key="1">
    <source>
        <dbReference type="ARBA" id="ARBA00004141"/>
    </source>
</evidence>
<proteinExistence type="inferred from homology"/>
<comment type="similarity">
    <text evidence="2">Belongs to the SLC13A/DASS transporter (TC 2.A.47) family. NADC subfamily.</text>
</comment>
<evidence type="ECO:0000256" key="7">
    <source>
        <dbReference type="SAM" id="Phobius"/>
    </source>
</evidence>
<dbReference type="GO" id="GO:0015137">
    <property type="term" value="F:citrate transmembrane transporter activity"/>
    <property type="evidence" value="ECO:0007669"/>
    <property type="project" value="TreeGrafter"/>
</dbReference>
<feature type="transmembrane region" description="Helical" evidence="7">
    <location>
        <begin position="329"/>
        <end position="347"/>
    </location>
</feature>
<dbReference type="Proteomes" id="UP000242188">
    <property type="component" value="Unassembled WGS sequence"/>
</dbReference>
<feature type="transmembrane region" description="Helical" evidence="7">
    <location>
        <begin position="422"/>
        <end position="445"/>
    </location>
</feature>
<dbReference type="EMBL" id="NEDP02005553">
    <property type="protein sequence ID" value="OWF38839.1"/>
    <property type="molecule type" value="Genomic_DNA"/>
</dbReference>
<dbReference type="GO" id="GO:0005886">
    <property type="term" value="C:plasma membrane"/>
    <property type="evidence" value="ECO:0007669"/>
    <property type="project" value="TreeGrafter"/>
</dbReference>
<feature type="transmembrane region" description="Helical" evidence="7">
    <location>
        <begin position="46"/>
        <end position="70"/>
    </location>
</feature>
<evidence type="ECO:0000256" key="4">
    <source>
        <dbReference type="ARBA" id="ARBA00022692"/>
    </source>
</evidence>
<sequence length="611" mass="65961">MAGTSCAGFFKDLWALRSIFLILIAFLVPIGFLLDGSLESKCAYVMVSMAILWFTEALPITATAMMPMFLLPLLAVQPGKVVCGNYFNDTSMLFLGGLIVGVAMEEVNLHRRIAMGITILLGSSPNTMMLGLMLPTWFLSMWISNTAATSMMLPILIAVSEQTTKFGGDSEGDGANTFKSNGTTDVQDIQLTEVEHGNSKVEPPLQYKGEKSKPSKGSVLLNKGFTLSVAYAANVGGITTLTGTPPNLVLQGQADKRYQDYGAVDSGITYANWMAFAFPMSLIMLFLTWFWLQIVFIRCWCCKAADKNRQAELKAVVRREYNKLGHIKFGEIMVLVMFIILALLWLFRDLPDIGGWGDVFLDAAGKSTVRDSTASILVATLLFVLPKKLPNVFCWNGPSDSEKSSRPSYTPILTWHVAEKKVAWGVLVLLGGGFALADACTTSGLSRLVGCELRVLKGLDPWVMNMVLCFIVAGATEITSNTATASLLMPIMFELAITVGIHPLYLMMSACIACSFAFMLPVATPPNAIVFSTGTVRIPDMALAGIVLNMIAVGVLTLAINTWGTAIFKLDTFPEIFLNSTKASTCPGAAAISVIDTTVSLLNSTLPSIAP</sequence>
<keyword evidence="5 7" id="KW-1133">Transmembrane helix</keyword>
<dbReference type="GO" id="GO:0015141">
    <property type="term" value="F:succinate transmembrane transporter activity"/>
    <property type="evidence" value="ECO:0007669"/>
    <property type="project" value="TreeGrafter"/>
</dbReference>
<keyword evidence="4 7" id="KW-0812">Transmembrane</keyword>